<sequence length="145" mass="16291">MLRKLFYIMFTAVVLTGCQTANKNSTSNTPQEAIEQLHAEEGFAEVVKVYRTLEVDNNKVINVYKGILDGTEEIFVAKLNKEKDDTWTVTDAIGIGMPSEENIGESIKTPSFEAGFTKKNNAPSPNTKLVQTDDKKYRVWVKLIE</sequence>
<organism evidence="1 2">
    <name type="scientific">Sporosarcina ureae</name>
    <dbReference type="NCBI Taxonomy" id="1571"/>
    <lineage>
        <taxon>Bacteria</taxon>
        <taxon>Bacillati</taxon>
        <taxon>Bacillota</taxon>
        <taxon>Bacilli</taxon>
        <taxon>Bacillales</taxon>
        <taxon>Caryophanaceae</taxon>
        <taxon>Sporosarcina</taxon>
    </lineage>
</organism>
<dbReference type="EMBL" id="CP015108">
    <property type="protein sequence ID" value="ARF13030.1"/>
    <property type="molecule type" value="Genomic_DNA"/>
</dbReference>
<gene>
    <name evidence="1" type="ORF">SporoS204_01850</name>
</gene>
<protein>
    <recommendedName>
        <fullName evidence="3">Lipoprotein</fullName>
    </recommendedName>
</protein>
<evidence type="ECO:0008006" key="3">
    <source>
        <dbReference type="Google" id="ProtNLM"/>
    </source>
</evidence>
<reference evidence="1 2" key="1">
    <citation type="submission" date="2016-04" db="EMBL/GenBank/DDBJ databases">
        <title>Comparative Genomics and Epigenetics of Sporosarcina ureae.</title>
        <authorList>
            <person name="Oliver A.S."/>
            <person name="Cooper K.K."/>
        </authorList>
    </citation>
    <scope>NUCLEOTIDE SEQUENCE [LARGE SCALE GENOMIC DNA]</scope>
    <source>
        <strain evidence="1 2">S204</strain>
    </source>
</reference>
<dbReference type="RefSeq" id="WP_029053748.1">
    <property type="nucleotide sequence ID" value="NZ_CP015108.1"/>
</dbReference>
<name>A0ABN4YMT9_SPOUR</name>
<accession>A0ABN4YMT9</accession>
<dbReference type="PROSITE" id="PS51257">
    <property type="entry name" value="PROKAR_LIPOPROTEIN"/>
    <property type="match status" value="1"/>
</dbReference>
<keyword evidence="2" id="KW-1185">Reference proteome</keyword>
<proteinExistence type="predicted"/>
<dbReference type="Proteomes" id="UP000192486">
    <property type="component" value="Chromosome"/>
</dbReference>
<evidence type="ECO:0000313" key="1">
    <source>
        <dbReference type="EMBL" id="ARF13030.1"/>
    </source>
</evidence>
<evidence type="ECO:0000313" key="2">
    <source>
        <dbReference type="Proteomes" id="UP000192486"/>
    </source>
</evidence>